<comment type="caution">
    <text evidence="2">The sequence shown here is derived from an EMBL/GenBank/DDBJ whole genome shotgun (WGS) entry which is preliminary data.</text>
</comment>
<reference evidence="2 3" key="1">
    <citation type="journal article" date="2017" name="Int. J. Syst. Evol. Microbiol.">
        <title>Marinicauda algicola sp. nov., isolated from a marine red alga Rhodosorus marinus.</title>
        <authorList>
            <person name="Jeong S.E."/>
            <person name="Jeon S.H."/>
            <person name="Chun B.H."/>
            <person name="Kim D.W."/>
            <person name="Jeon C.O."/>
        </authorList>
    </citation>
    <scope>NUCLEOTIDE SEQUENCE [LARGE SCALE GENOMIC DNA]</scope>
    <source>
        <strain evidence="2 3">JCM 31718</strain>
    </source>
</reference>
<evidence type="ECO:0000313" key="3">
    <source>
        <dbReference type="Proteomes" id="UP000308054"/>
    </source>
</evidence>
<proteinExistence type="predicted"/>
<organism evidence="2 3">
    <name type="scientific">Marinicauda algicola</name>
    <dbReference type="NCBI Taxonomy" id="2029849"/>
    <lineage>
        <taxon>Bacteria</taxon>
        <taxon>Pseudomonadati</taxon>
        <taxon>Pseudomonadota</taxon>
        <taxon>Alphaproteobacteria</taxon>
        <taxon>Maricaulales</taxon>
        <taxon>Maricaulaceae</taxon>
        <taxon>Marinicauda</taxon>
    </lineage>
</organism>
<dbReference type="OrthoDB" id="8910986at2"/>
<accession>A0A4S2H0Q3</accession>
<keyword evidence="3" id="KW-1185">Reference proteome</keyword>
<gene>
    <name evidence="2" type="ORF">E5163_08125</name>
</gene>
<dbReference type="Pfam" id="PF19541">
    <property type="entry name" value="DUF6065"/>
    <property type="match status" value="1"/>
</dbReference>
<dbReference type="InterPro" id="IPR045709">
    <property type="entry name" value="DUF6065"/>
</dbReference>
<evidence type="ECO:0000313" key="2">
    <source>
        <dbReference type="EMBL" id="TGY89085.1"/>
    </source>
</evidence>
<dbReference type="Proteomes" id="UP000308054">
    <property type="component" value="Unassembled WGS sequence"/>
</dbReference>
<dbReference type="RefSeq" id="WP_135995624.1">
    <property type="nucleotide sequence ID" value="NZ_CP071057.1"/>
</dbReference>
<dbReference type="EMBL" id="SRXW01000002">
    <property type="protein sequence ID" value="TGY89085.1"/>
    <property type="molecule type" value="Genomic_DNA"/>
</dbReference>
<sequence length="256" mass="28991">MKLICHPLTAEAPPIRPAEPRRQWMDDTPESFAYRCLPLAVANQHGWEVYATTGFTARWTGGERVEDVSVVMDDPMRMNYPGTPLANFGSGILTFEMGFLLRTPPGWNIFVTGPLNHPKDGIMGLSGVIETDWSPYSFTMNWRFTRPGEVRFESGEPIAHLFPVRRDLFERVDTEIRPLHTDRKAYDQMAIWRESRSDFAGRLKSGDKAAAEEKWQKGYYRGLMPDGSKGPTDHKTKYRPKPFAPGQASPGKGGKR</sequence>
<feature type="region of interest" description="Disordered" evidence="1">
    <location>
        <begin position="220"/>
        <end position="256"/>
    </location>
</feature>
<evidence type="ECO:0000256" key="1">
    <source>
        <dbReference type="SAM" id="MobiDB-lite"/>
    </source>
</evidence>
<name>A0A4S2H0Q3_9PROT</name>
<dbReference type="AlphaFoldDB" id="A0A4S2H0Q3"/>
<protein>
    <submittedName>
        <fullName evidence="2">Uncharacterized protein</fullName>
    </submittedName>
</protein>